<dbReference type="InterPro" id="IPR003441">
    <property type="entry name" value="NAC-dom"/>
</dbReference>
<gene>
    <name evidence="7" type="ORF">CEY00_Acc00767</name>
</gene>
<dbReference type="Proteomes" id="UP000241394">
    <property type="component" value="Chromosome LG1"/>
</dbReference>
<dbReference type="SUPFAM" id="SSF101941">
    <property type="entry name" value="NAC domain"/>
    <property type="match status" value="1"/>
</dbReference>
<dbReference type="Gene3D" id="2.170.150.80">
    <property type="entry name" value="NAC domain"/>
    <property type="match status" value="1"/>
</dbReference>
<dbReference type="OrthoDB" id="1424968at2759"/>
<name>A0A2R6S1T2_ACTCC</name>
<keyword evidence="2" id="KW-0238">DNA-binding</keyword>
<evidence type="ECO:0000256" key="3">
    <source>
        <dbReference type="ARBA" id="ARBA00023163"/>
    </source>
</evidence>
<dbReference type="Gramene" id="PSS36222">
    <property type="protein sequence ID" value="PSS36222"/>
    <property type="gene ID" value="CEY00_Acc00767"/>
</dbReference>
<dbReference type="Pfam" id="PF02365">
    <property type="entry name" value="NAM"/>
    <property type="match status" value="1"/>
</dbReference>
<keyword evidence="3" id="KW-0804">Transcription</keyword>
<dbReference type="PANTHER" id="PTHR31744:SF92">
    <property type="entry name" value="NAC DOMAIN-CONTAINING PROTEIN 87"/>
    <property type="match status" value="1"/>
</dbReference>
<dbReference type="PROSITE" id="PS51005">
    <property type="entry name" value="NAC"/>
    <property type="match status" value="1"/>
</dbReference>
<dbReference type="FunFam" id="2.170.150.80:FF:000006">
    <property type="entry name" value="NAC domain-containing protein 100-like"/>
    <property type="match status" value="1"/>
</dbReference>
<proteinExistence type="predicted"/>
<dbReference type="FunCoup" id="A0A2R6S1T2">
    <property type="interactions" value="633"/>
</dbReference>
<dbReference type="STRING" id="1590841.A0A2R6S1T2"/>
<protein>
    <submittedName>
        <fullName evidence="7">NAC domain-containing protein</fullName>
    </submittedName>
</protein>
<evidence type="ECO:0000256" key="5">
    <source>
        <dbReference type="SAM" id="MobiDB-lite"/>
    </source>
</evidence>
<dbReference type="GO" id="GO:0006355">
    <property type="term" value="P:regulation of DNA-templated transcription"/>
    <property type="evidence" value="ECO:0007669"/>
    <property type="project" value="InterPro"/>
</dbReference>
<dbReference type="SMR" id="A0A2R6S1T2"/>
<sequence length="393" mass="44456">MEEVDGGHNLMELPPGFRFHPTDEEIIADYLTQKVMNATFTAIALAEVDLNKIEPWDLPKKAKMGEKEWYFFCQRDRKYPTGMRTNRATESGYWKATGKDKEIYKGKKGNCLIGMKKTLVFYKGRAPKGEKSNWVMHEYRLEGKFSYYNFPKPAKDEWVVCRVFHKSTVIKRSPIRRMDSFAVDDLLDYPNSLPPLIDPPPYSNSDRPAGCSSFTEYSDDDHDIKGKATVSSSSAARSSDGGDYFSYLNNDQNNHFIAHNSSHQARLGYSTHDSTFYPQIQIANPNFPFQASPDDLVGRYLHQERMGVPVPNFTGSMSYVKTDQAILRSAKREASHGNMTTGSEISSSGLEVSKKDIRSSAISSIRSYDDQDLEEPSVGGLDPISDLDYLLNY</sequence>
<evidence type="ECO:0000256" key="2">
    <source>
        <dbReference type="ARBA" id="ARBA00023125"/>
    </source>
</evidence>
<dbReference type="GO" id="GO:0000976">
    <property type="term" value="F:transcription cis-regulatory region binding"/>
    <property type="evidence" value="ECO:0007669"/>
    <property type="project" value="UniProtKB-ARBA"/>
</dbReference>
<evidence type="ECO:0000259" key="6">
    <source>
        <dbReference type="PROSITE" id="PS51005"/>
    </source>
</evidence>
<feature type="region of interest" description="Disordered" evidence="5">
    <location>
        <begin position="331"/>
        <end position="350"/>
    </location>
</feature>
<dbReference type="GO" id="GO:0005634">
    <property type="term" value="C:nucleus"/>
    <property type="evidence" value="ECO:0007669"/>
    <property type="project" value="UniProtKB-ARBA"/>
</dbReference>
<reference evidence="8" key="2">
    <citation type="journal article" date="2018" name="BMC Genomics">
        <title>A manually annotated Actinidia chinensis var. chinensis (kiwifruit) genome highlights the challenges associated with draft genomes and gene prediction in plants.</title>
        <authorList>
            <person name="Pilkington S.M."/>
            <person name="Crowhurst R."/>
            <person name="Hilario E."/>
            <person name="Nardozza S."/>
            <person name="Fraser L."/>
            <person name="Peng Y."/>
            <person name="Gunaseelan K."/>
            <person name="Simpson R."/>
            <person name="Tahir J."/>
            <person name="Deroles S.C."/>
            <person name="Templeton K."/>
            <person name="Luo Z."/>
            <person name="Davy M."/>
            <person name="Cheng C."/>
            <person name="McNeilage M."/>
            <person name="Scaglione D."/>
            <person name="Liu Y."/>
            <person name="Zhang Q."/>
            <person name="Datson P."/>
            <person name="De Silva N."/>
            <person name="Gardiner S.E."/>
            <person name="Bassett H."/>
            <person name="Chagne D."/>
            <person name="McCallum J."/>
            <person name="Dzierzon H."/>
            <person name="Deng C."/>
            <person name="Wang Y.Y."/>
            <person name="Barron L."/>
            <person name="Manako K."/>
            <person name="Bowen J."/>
            <person name="Foster T.M."/>
            <person name="Erridge Z.A."/>
            <person name="Tiffin H."/>
            <person name="Waite C.N."/>
            <person name="Davies K.M."/>
            <person name="Grierson E.P."/>
            <person name="Laing W.A."/>
            <person name="Kirk R."/>
            <person name="Chen X."/>
            <person name="Wood M."/>
            <person name="Montefiori M."/>
            <person name="Brummell D.A."/>
            <person name="Schwinn K.E."/>
            <person name="Catanach A."/>
            <person name="Fullerton C."/>
            <person name="Li D."/>
            <person name="Meiyalaghan S."/>
            <person name="Nieuwenhuizen N."/>
            <person name="Read N."/>
            <person name="Prakash R."/>
            <person name="Hunter D."/>
            <person name="Zhang H."/>
            <person name="McKenzie M."/>
            <person name="Knabel M."/>
            <person name="Harris A."/>
            <person name="Allan A.C."/>
            <person name="Gleave A."/>
            <person name="Chen A."/>
            <person name="Janssen B.J."/>
            <person name="Plunkett B."/>
            <person name="Ampomah-Dwamena C."/>
            <person name="Voogd C."/>
            <person name="Leif D."/>
            <person name="Lafferty D."/>
            <person name="Souleyre E.J.F."/>
            <person name="Varkonyi-Gasic E."/>
            <person name="Gambi F."/>
            <person name="Hanley J."/>
            <person name="Yao J.L."/>
            <person name="Cheung J."/>
            <person name="David K.M."/>
            <person name="Warren B."/>
            <person name="Marsh K."/>
            <person name="Snowden K.C."/>
            <person name="Lin-Wang K."/>
            <person name="Brian L."/>
            <person name="Martinez-Sanchez M."/>
            <person name="Wang M."/>
            <person name="Ileperuma N."/>
            <person name="Macnee N."/>
            <person name="Campin R."/>
            <person name="McAtee P."/>
            <person name="Drummond R.S.M."/>
            <person name="Espley R.V."/>
            <person name="Ireland H.S."/>
            <person name="Wu R."/>
            <person name="Atkinson R.G."/>
            <person name="Karunairetnam S."/>
            <person name="Bulley S."/>
            <person name="Chunkath S."/>
            <person name="Hanley Z."/>
            <person name="Storey R."/>
            <person name="Thrimawithana A.H."/>
            <person name="Thomson S."/>
            <person name="David C."/>
            <person name="Testolin R."/>
            <person name="Huang H."/>
            <person name="Hellens R.P."/>
            <person name="Schaffer R.J."/>
        </authorList>
    </citation>
    <scope>NUCLEOTIDE SEQUENCE [LARGE SCALE GENOMIC DNA]</scope>
    <source>
        <strain evidence="8">cv. Red5</strain>
    </source>
</reference>
<evidence type="ECO:0000313" key="8">
    <source>
        <dbReference type="Proteomes" id="UP000241394"/>
    </source>
</evidence>
<evidence type="ECO:0000313" key="7">
    <source>
        <dbReference type="EMBL" id="PSS36222.1"/>
    </source>
</evidence>
<feature type="domain" description="NAC" evidence="6">
    <location>
        <begin position="13"/>
        <end position="166"/>
    </location>
</feature>
<keyword evidence="8" id="KW-1185">Reference proteome</keyword>
<dbReference type="InterPro" id="IPR036093">
    <property type="entry name" value="NAC_dom_sf"/>
</dbReference>
<keyword evidence="4" id="KW-0539">Nucleus</keyword>
<accession>A0A2R6S1T2</accession>
<dbReference type="EMBL" id="NKQK01000001">
    <property type="protein sequence ID" value="PSS36222.1"/>
    <property type="molecule type" value="Genomic_DNA"/>
</dbReference>
<dbReference type="InParanoid" id="A0A2R6S1T2"/>
<evidence type="ECO:0000256" key="1">
    <source>
        <dbReference type="ARBA" id="ARBA00023015"/>
    </source>
</evidence>
<reference evidence="7 8" key="1">
    <citation type="submission" date="2017-07" db="EMBL/GenBank/DDBJ databases">
        <title>An improved, manually edited Actinidia chinensis var. chinensis (kiwifruit) genome highlights the challenges associated with draft genomes and gene prediction in plants.</title>
        <authorList>
            <person name="Pilkington S."/>
            <person name="Crowhurst R."/>
            <person name="Hilario E."/>
            <person name="Nardozza S."/>
            <person name="Fraser L."/>
            <person name="Peng Y."/>
            <person name="Gunaseelan K."/>
            <person name="Simpson R."/>
            <person name="Tahir J."/>
            <person name="Deroles S."/>
            <person name="Templeton K."/>
            <person name="Luo Z."/>
            <person name="Davy M."/>
            <person name="Cheng C."/>
            <person name="Mcneilage M."/>
            <person name="Scaglione D."/>
            <person name="Liu Y."/>
            <person name="Zhang Q."/>
            <person name="Datson P."/>
            <person name="De Silva N."/>
            <person name="Gardiner S."/>
            <person name="Bassett H."/>
            <person name="Chagne D."/>
            <person name="Mccallum J."/>
            <person name="Dzierzon H."/>
            <person name="Deng C."/>
            <person name="Wang Y.-Y."/>
            <person name="Barron N."/>
            <person name="Manako K."/>
            <person name="Bowen J."/>
            <person name="Foster T."/>
            <person name="Erridge Z."/>
            <person name="Tiffin H."/>
            <person name="Waite C."/>
            <person name="Davies K."/>
            <person name="Grierson E."/>
            <person name="Laing W."/>
            <person name="Kirk R."/>
            <person name="Chen X."/>
            <person name="Wood M."/>
            <person name="Montefiori M."/>
            <person name="Brummell D."/>
            <person name="Schwinn K."/>
            <person name="Catanach A."/>
            <person name="Fullerton C."/>
            <person name="Li D."/>
            <person name="Meiyalaghan S."/>
            <person name="Nieuwenhuizen N."/>
            <person name="Read N."/>
            <person name="Prakash R."/>
            <person name="Hunter D."/>
            <person name="Zhang H."/>
            <person name="Mckenzie M."/>
            <person name="Knabel M."/>
            <person name="Harris A."/>
            <person name="Allan A."/>
            <person name="Chen A."/>
            <person name="Janssen B."/>
            <person name="Plunkett B."/>
            <person name="Dwamena C."/>
            <person name="Voogd C."/>
            <person name="Leif D."/>
            <person name="Lafferty D."/>
            <person name="Souleyre E."/>
            <person name="Varkonyi-Gasic E."/>
            <person name="Gambi F."/>
            <person name="Hanley J."/>
            <person name="Yao J.-L."/>
            <person name="Cheung J."/>
            <person name="David K."/>
            <person name="Warren B."/>
            <person name="Marsh K."/>
            <person name="Snowden K."/>
            <person name="Lin-Wang K."/>
            <person name="Brian L."/>
            <person name="Martinez-Sanchez M."/>
            <person name="Wang M."/>
            <person name="Ileperuma N."/>
            <person name="Macnee N."/>
            <person name="Campin R."/>
            <person name="Mcatee P."/>
            <person name="Drummond R."/>
            <person name="Espley R."/>
            <person name="Ireland H."/>
            <person name="Wu R."/>
            <person name="Atkinson R."/>
            <person name="Karunairetnam S."/>
            <person name="Bulley S."/>
            <person name="Chunkath S."/>
            <person name="Hanley Z."/>
            <person name="Storey R."/>
            <person name="Thrimawithana A."/>
            <person name="Thomson S."/>
            <person name="David C."/>
            <person name="Testolin R."/>
        </authorList>
    </citation>
    <scope>NUCLEOTIDE SEQUENCE [LARGE SCALE GENOMIC DNA]</scope>
    <source>
        <strain evidence="8">cv. Red5</strain>
        <tissue evidence="7">Young leaf</tissue>
    </source>
</reference>
<dbReference type="PANTHER" id="PTHR31744">
    <property type="entry name" value="PROTEIN CUP-SHAPED COTYLEDON 2-RELATED"/>
    <property type="match status" value="1"/>
</dbReference>
<organism evidence="7 8">
    <name type="scientific">Actinidia chinensis var. chinensis</name>
    <name type="common">Chinese soft-hair kiwi</name>
    <dbReference type="NCBI Taxonomy" id="1590841"/>
    <lineage>
        <taxon>Eukaryota</taxon>
        <taxon>Viridiplantae</taxon>
        <taxon>Streptophyta</taxon>
        <taxon>Embryophyta</taxon>
        <taxon>Tracheophyta</taxon>
        <taxon>Spermatophyta</taxon>
        <taxon>Magnoliopsida</taxon>
        <taxon>eudicotyledons</taxon>
        <taxon>Gunneridae</taxon>
        <taxon>Pentapetalae</taxon>
        <taxon>asterids</taxon>
        <taxon>Ericales</taxon>
        <taxon>Actinidiaceae</taxon>
        <taxon>Actinidia</taxon>
    </lineage>
</organism>
<dbReference type="AlphaFoldDB" id="A0A2R6S1T2"/>
<feature type="compositionally biased region" description="Polar residues" evidence="5">
    <location>
        <begin position="337"/>
        <end position="350"/>
    </location>
</feature>
<keyword evidence="1" id="KW-0805">Transcription regulation</keyword>
<evidence type="ECO:0000256" key="4">
    <source>
        <dbReference type="ARBA" id="ARBA00023242"/>
    </source>
</evidence>
<comment type="caution">
    <text evidence="7">The sequence shown here is derived from an EMBL/GenBank/DDBJ whole genome shotgun (WGS) entry which is preliminary data.</text>
</comment>